<organism evidence="1 2">
    <name type="scientific">Trinickia caryophylli</name>
    <name type="common">Paraburkholderia caryophylli</name>
    <dbReference type="NCBI Taxonomy" id="28094"/>
    <lineage>
        <taxon>Bacteria</taxon>
        <taxon>Pseudomonadati</taxon>
        <taxon>Pseudomonadota</taxon>
        <taxon>Betaproteobacteria</taxon>
        <taxon>Burkholderiales</taxon>
        <taxon>Burkholderiaceae</taxon>
        <taxon>Trinickia</taxon>
    </lineage>
</organism>
<proteinExistence type="predicted"/>
<dbReference type="GeneID" id="95551549"/>
<keyword evidence="2" id="KW-1185">Reference proteome</keyword>
<sequence>MTIAIHAVAAPQTTSGHPLGQEYVPIGYVPTIVGGEPYPPLASVPGERFARSAPAEPAEDRTIAVMYDHGCEVYTAGQTGLEASGRQGGAES</sequence>
<protein>
    <submittedName>
        <fullName evidence="1">Uncharacterized protein</fullName>
    </submittedName>
</protein>
<evidence type="ECO:0000313" key="2">
    <source>
        <dbReference type="Proteomes" id="UP000192911"/>
    </source>
</evidence>
<dbReference type="STRING" id="28094.SAMN06295900_104317"/>
<dbReference type="RefSeq" id="WP_085227078.1">
    <property type="nucleotide sequence ID" value="NZ_BSQD01000005.1"/>
</dbReference>
<dbReference type="Proteomes" id="UP000192911">
    <property type="component" value="Unassembled WGS sequence"/>
</dbReference>
<reference evidence="2" key="1">
    <citation type="submission" date="2017-04" db="EMBL/GenBank/DDBJ databases">
        <authorList>
            <person name="Varghese N."/>
            <person name="Submissions S."/>
        </authorList>
    </citation>
    <scope>NUCLEOTIDE SEQUENCE [LARGE SCALE GENOMIC DNA]</scope>
    <source>
        <strain evidence="2">Ballard 720</strain>
    </source>
</reference>
<gene>
    <name evidence="1" type="ORF">SAMN06295900_104317</name>
</gene>
<evidence type="ECO:0000313" key="1">
    <source>
        <dbReference type="EMBL" id="SMF25150.1"/>
    </source>
</evidence>
<dbReference type="AlphaFoldDB" id="A0A1X7E183"/>
<dbReference type="EMBL" id="FXAH01000004">
    <property type="protein sequence ID" value="SMF25150.1"/>
    <property type="molecule type" value="Genomic_DNA"/>
</dbReference>
<accession>A0A1X7E183</accession>
<name>A0A1X7E183_TRICW</name>